<dbReference type="Proteomes" id="UP001054945">
    <property type="component" value="Unassembled WGS sequence"/>
</dbReference>
<reference evidence="1 2" key="1">
    <citation type="submission" date="2021-06" db="EMBL/GenBank/DDBJ databases">
        <title>Caerostris extrusa draft genome.</title>
        <authorList>
            <person name="Kono N."/>
            <person name="Arakawa K."/>
        </authorList>
    </citation>
    <scope>NUCLEOTIDE SEQUENCE [LARGE SCALE GENOMIC DNA]</scope>
</reference>
<keyword evidence="2" id="KW-1185">Reference proteome</keyword>
<sequence>MIPFSKFKDFRPSYDSTNNLSPFECRDCLDGDERFHSELCVCSLLLRVWCRLSLALIPAFVERTLRRCLFSIHSLCLPRLVAAPPLNRVYVRCFIRWASFSNEPVGQLSLLLIVYNRQNVSNFF</sequence>
<proteinExistence type="predicted"/>
<dbReference type="EMBL" id="BPLR01007251">
    <property type="protein sequence ID" value="GIY15594.1"/>
    <property type="molecule type" value="Genomic_DNA"/>
</dbReference>
<name>A0AAV4R4S1_CAEEX</name>
<accession>A0AAV4R4S1</accession>
<evidence type="ECO:0000313" key="2">
    <source>
        <dbReference type="Proteomes" id="UP001054945"/>
    </source>
</evidence>
<comment type="caution">
    <text evidence="1">The sequence shown here is derived from an EMBL/GenBank/DDBJ whole genome shotgun (WGS) entry which is preliminary data.</text>
</comment>
<gene>
    <name evidence="1" type="ORF">CEXT_602851</name>
</gene>
<dbReference type="AlphaFoldDB" id="A0AAV4R4S1"/>
<evidence type="ECO:0000313" key="1">
    <source>
        <dbReference type="EMBL" id="GIY15594.1"/>
    </source>
</evidence>
<organism evidence="1 2">
    <name type="scientific">Caerostris extrusa</name>
    <name type="common">Bark spider</name>
    <name type="synonym">Caerostris bankana</name>
    <dbReference type="NCBI Taxonomy" id="172846"/>
    <lineage>
        <taxon>Eukaryota</taxon>
        <taxon>Metazoa</taxon>
        <taxon>Ecdysozoa</taxon>
        <taxon>Arthropoda</taxon>
        <taxon>Chelicerata</taxon>
        <taxon>Arachnida</taxon>
        <taxon>Araneae</taxon>
        <taxon>Araneomorphae</taxon>
        <taxon>Entelegynae</taxon>
        <taxon>Araneoidea</taxon>
        <taxon>Araneidae</taxon>
        <taxon>Caerostris</taxon>
    </lineage>
</organism>
<protein>
    <submittedName>
        <fullName evidence="1">Uncharacterized protein</fullName>
    </submittedName>
</protein>